<proteinExistence type="predicted"/>
<gene>
    <name evidence="1" type="ORF">EVAN_7</name>
</gene>
<dbReference type="InterPro" id="IPR020313">
    <property type="entry name" value="Double-stranded_DNA-bd"/>
</dbReference>
<dbReference type="EMBL" id="MW021752">
    <property type="protein sequence ID" value="QPX73656.1"/>
    <property type="molecule type" value="Genomic_DNA"/>
</dbReference>
<protein>
    <submittedName>
        <fullName evidence="1">Putative dsDNA binding protein</fullName>
    </submittedName>
</protein>
<reference evidence="1 2" key="1">
    <citation type="submission" date="2020-09" db="EMBL/GenBank/DDBJ databases">
        <authorList>
            <person name="Kaiser E."/>
            <person name="Loertsher E."/>
            <person name="Boyd C."/>
            <person name="Allen K."/>
            <person name="Carter N."/>
            <person name="Sharma R."/>
            <person name="Flor S."/>
            <person name="Grose J."/>
        </authorList>
    </citation>
    <scope>NUCLEOTIDE SEQUENCE [LARGE SCALE GENOMIC DNA]</scope>
</reference>
<accession>A0A7T3N7D5</accession>
<evidence type="ECO:0000313" key="1">
    <source>
        <dbReference type="EMBL" id="QPX73656.1"/>
    </source>
</evidence>
<name>A0A7T3N7D5_9CAUD</name>
<sequence length="93" mass="10689">MNIMAKKEKEQVVFDEAVHGQALRDMIKEASGNKLKAESYLELNKDIKDRAKKELGVEGKLFNQLLALFHKGTRDRFETEKDEVVEAYDSIFA</sequence>
<dbReference type="Pfam" id="PF11126">
    <property type="entry name" value="Phage_DsbA"/>
    <property type="match status" value="1"/>
</dbReference>
<evidence type="ECO:0000313" key="2">
    <source>
        <dbReference type="Proteomes" id="UP000595743"/>
    </source>
</evidence>
<organism evidence="1 2">
    <name type="scientific">Klebsiella phage vB_KpnM_BovinicusUrsus</name>
    <dbReference type="NCBI Taxonomy" id="2777352"/>
    <lineage>
        <taxon>Viruses</taxon>
        <taxon>Duplodnaviria</taxon>
        <taxon>Heunggongvirae</taxon>
        <taxon>Uroviricota</taxon>
        <taxon>Caudoviricetes</taxon>
        <taxon>Pantevenvirales</taxon>
        <taxon>Straboviridae</taxon>
        <taxon>Tevenvirinae</taxon>
        <taxon>Jiaodavirus</taxon>
        <taxon>Jiaodavirus jd18</taxon>
    </lineage>
</organism>
<dbReference type="Proteomes" id="UP000595743">
    <property type="component" value="Genome"/>
</dbReference>